<dbReference type="Gene3D" id="3.40.50.2300">
    <property type="match status" value="2"/>
</dbReference>
<dbReference type="Pfam" id="PF13458">
    <property type="entry name" value="Peripla_BP_6"/>
    <property type="match status" value="1"/>
</dbReference>
<evidence type="ECO:0000256" key="1">
    <source>
        <dbReference type="ARBA" id="ARBA00022729"/>
    </source>
</evidence>
<evidence type="ECO:0000313" key="4">
    <source>
        <dbReference type="EMBL" id="SUZ66034.1"/>
    </source>
</evidence>
<name>A0A381PHA2_9ZZZZ</name>
<dbReference type="SUPFAM" id="SSF53822">
    <property type="entry name" value="Periplasmic binding protein-like I"/>
    <property type="match status" value="1"/>
</dbReference>
<dbReference type="InterPro" id="IPR028081">
    <property type="entry name" value="Leu-bd"/>
</dbReference>
<feature type="region of interest" description="Disordered" evidence="2">
    <location>
        <begin position="53"/>
        <end position="73"/>
    </location>
</feature>
<evidence type="ECO:0000259" key="3">
    <source>
        <dbReference type="Pfam" id="PF13458"/>
    </source>
</evidence>
<protein>
    <recommendedName>
        <fullName evidence="3">Leucine-binding protein domain-containing protein</fullName>
    </recommendedName>
</protein>
<dbReference type="PANTHER" id="PTHR30483">
    <property type="entry name" value="LEUCINE-SPECIFIC-BINDING PROTEIN"/>
    <property type="match status" value="1"/>
</dbReference>
<dbReference type="PANTHER" id="PTHR30483:SF6">
    <property type="entry name" value="PERIPLASMIC BINDING PROTEIN OF ABC TRANSPORTER FOR NATURAL AMINO ACIDS"/>
    <property type="match status" value="1"/>
</dbReference>
<accession>A0A381PHA2</accession>
<dbReference type="InterPro" id="IPR028082">
    <property type="entry name" value="Peripla_BP_I"/>
</dbReference>
<reference evidence="4" key="1">
    <citation type="submission" date="2018-05" db="EMBL/GenBank/DDBJ databases">
        <authorList>
            <person name="Lanie J.A."/>
            <person name="Ng W.-L."/>
            <person name="Kazmierczak K.M."/>
            <person name="Andrzejewski T.M."/>
            <person name="Davidsen T.M."/>
            <person name="Wayne K.J."/>
            <person name="Tettelin H."/>
            <person name="Glass J.I."/>
            <person name="Rusch D."/>
            <person name="Podicherti R."/>
            <person name="Tsui H.-C.T."/>
            <person name="Winkler M.E."/>
        </authorList>
    </citation>
    <scope>NUCLEOTIDE SEQUENCE</scope>
</reference>
<evidence type="ECO:0000256" key="2">
    <source>
        <dbReference type="SAM" id="MobiDB-lite"/>
    </source>
</evidence>
<feature type="domain" description="Leucine-binding protein" evidence="3">
    <location>
        <begin position="479"/>
        <end position="807"/>
    </location>
</feature>
<proteinExistence type="predicted"/>
<dbReference type="AlphaFoldDB" id="A0A381PHA2"/>
<dbReference type="CDD" id="cd06339">
    <property type="entry name" value="PBP1_YraM_LppC_lipoprotein-like"/>
    <property type="match status" value="1"/>
</dbReference>
<keyword evidence="1" id="KW-0732">Signal</keyword>
<dbReference type="InterPro" id="IPR051010">
    <property type="entry name" value="BCAA_transport"/>
</dbReference>
<organism evidence="4">
    <name type="scientific">marine metagenome</name>
    <dbReference type="NCBI Taxonomy" id="408172"/>
    <lineage>
        <taxon>unclassified sequences</taxon>
        <taxon>metagenomes</taxon>
        <taxon>ecological metagenomes</taxon>
    </lineage>
</organism>
<dbReference type="EMBL" id="UINC01000974">
    <property type="protein sequence ID" value="SUZ66034.1"/>
    <property type="molecule type" value="Genomic_DNA"/>
</dbReference>
<sequence length="816" mass="92257">MDKKVIVHRVATFPLIFCMLLILSSLQTFSGNAFAQSLLSDLAWLEQNIEVTDETETGTSVKREPAGQKTPLLPSDLLSAPTTLIETESAQTESSFLNVSTPSLTPPIPTLPSIKAEEDDTIFSGSFFSKLFPWFSANDQESSNNSANNAAGEKETFDTQPEWADTEFSGVFMLVAEIERLLISNPDAARERYLEIEYQLEVEERTRLKVQLLYQLNEWSSAELLAEAFLSERQQSPLTPIIFYYLNKALQSQNKALSQNLVLRELTAKTLEPNLRSDYLHMLSDEALLQGDLFTAIQYRLDELSNVETAKMADPEQLLRLLKEVQFVEELHNISINFPNLTWLQEQIPSLKLKLLVKQKRYREVLELVDQRLDLARVSADLEQIELLEQMQSNFTTALNLNPRRIGVILPLSSSSAKVAGLAQETLNGLWLALRANEKTALNENISDNTTSPKNEISGDLLLTDNVITNPQLKKTAGPWELVVRDSHLNPAKTKSAVRELVEKERVIAVIGPLARKTSEAAAEEAERLRVPLISLSLTAGIPELGDYIFRNNQSWKQEVQELLDYAVSELQACRFLILYAKTREGRQKMRLFWDATVLKGCEVVAVEGFKNEGQKSLVNEFDTFTGKIQRISAKENSILKELKEKEVPIHNFDAVFVAVGSGGVKNLRLIFPYSAVYKMEKAAFLGDSGWNDAALPFAPGLRGVKKPVFVDSFFPQAKTPAMQQLLRLHERILYRHQNYVGPTPYTAYAYDTLMILMKLLKEERNQSHRELRNALANMDVFQGVTGNLRFDKKGEVQREMQLLTLRRGRIKLLNE</sequence>
<gene>
    <name evidence="4" type="ORF">METZ01_LOCUS18888</name>
</gene>